<protein>
    <submittedName>
        <fullName evidence="1">Uncharacterized protein</fullName>
    </submittedName>
</protein>
<dbReference type="EMBL" id="CP084167">
    <property type="protein sequence ID" value="UJG44465.1"/>
    <property type="molecule type" value="Genomic_DNA"/>
</dbReference>
<proteinExistence type="predicted"/>
<accession>A0A9Y1BTF0</accession>
<gene>
    <name evidence="1" type="ORF">K9W46_04610</name>
</gene>
<sequence length="103" mass="11941">MIKIIKNKTGIFVNIRFWTDFPDTEEEQKQAWAAGTLYVRASEHHEITSEKSVQFNNLEEFMIKLDEVLKLNGVKLVIRDENGNLVPRLGKGYPKGTWAGRYE</sequence>
<reference evidence="1" key="1">
    <citation type="journal article" date="2022" name="Nat. Microbiol.">
        <title>Unique mobile elements and scalable gene flow at the prokaryote-eukaryote boundary revealed by circularized Asgard archaea genomes.</title>
        <authorList>
            <person name="Wu F."/>
            <person name="Speth D.R."/>
            <person name="Philosof A."/>
            <person name="Cremiere A."/>
            <person name="Narayanan A."/>
            <person name="Barco R.A."/>
            <person name="Connon S.A."/>
            <person name="Amend J.P."/>
            <person name="Antoshechkin I.A."/>
            <person name="Orphan V.J."/>
        </authorList>
    </citation>
    <scope>NUCLEOTIDE SEQUENCE</scope>
    <source>
        <strain evidence="1">PR6</strain>
    </source>
</reference>
<organism evidence="1">
    <name type="scientific">Candidatus Heimdallarchaeum endolithica</name>
    <dbReference type="NCBI Taxonomy" id="2876572"/>
    <lineage>
        <taxon>Archaea</taxon>
        <taxon>Promethearchaeati</taxon>
        <taxon>Candidatus Heimdallarchaeota</taxon>
        <taxon>Candidatus Heimdallarchaeia (ex Rinke et al. 2021) (nom. nud.)</taxon>
        <taxon>Candidatus Heimdallarchaeales</taxon>
        <taxon>Candidatus Heimdallarchaeaceae</taxon>
        <taxon>Candidatus Heimdallarchaeum</taxon>
    </lineage>
</organism>
<evidence type="ECO:0000313" key="1">
    <source>
        <dbReference type="EMBL" id="UJG44465.1"/>
    </source>
</evidence>
<dbReference type="AlphaFoldDB" id="A0A9Y1BTF0"/>
<name>A0A9Y1BTF0_9ARCH</name>
<dbReference type="Proteomes" id="UP001200513">
    <property type="component" value="Chromosome"/>
</dbReference>